<name>A0A6A1VU64_9ROSI</name>
<organism evidence="1 2">
    <name type="scientific">Morella rubra</name>
    <name type="common">Chinese bayberry</name>
    <dbReference type="NCBI Taxonomy" id="262757"/>
    <lineage>
        <taxon>Eukaryota</taxon>
        <taxon>Viridiplantae</taxon>
        <taxon>Streptophyta</taxon>
        <taxon>Embryophyta</taxon>
        <taxon>Tracheophyta</taxon>
        <taxon>Spermatophyta</taxon>
        <taxon>Magnoliopsida</taxon>
        <taxon>eudicotyledons</taxon>
        <taxon>Gunneridae</taxon>
        <taxon>Pentapetalae</taxon>
        <taxon>rosids</taxon>
        <taxon>fabids</taxon>
        <taxon>Fagales</taxon>
        <taxon>Myricaceae</taxon>
        <taxon>Morella</taxon>
    </lineage>
</organism>
<evidence type="ECO:0000313" key="1">
    <source>
        <dbReference type="EMBL" id="KAB1216313.1"/>
    </source>
</evidence>
<protein>
    <submittedName>
        <fullName evidence="1">Uncharacterized protein</fullName>
    </submittedName>
</protein>
<proteinExistence type="predicted"/>
<evidence type="ECO:0000313" key="2">
    <source>
        <dbReference type="Proteomes" id="UP000516437"/>
    </source>
</evidence>
<accession>A0A6A1VU64</accession>
<reference evidence="1 2" key="1">
    <citation type="journal article" date="2019" name="Plant Biotechnol. J.">
        <title>The red bayberry genome and genetic basis of sex determination.</title>
        <authorList>
            <person name="Jia H.M."/>
            <person name="Jia H.J."/>
            <person name="Cai Q.L."/>
            <person name="Wang Y."/>
            <person name="Zhao H.B."/>
            <person name="Yang W.F."/>
            <person name="Wang G.Y."/>
            <person name="Li Y.H."/>
            <person name="Zhan D.L."/>
            <person name="Shen Y.T."/>
            <person name="Niu Q.F."/>
            <person name="Chang L."/>
            <person name="Qiu J."/>
            <person name="Zhao L."/>
            <person name="Xie H.B."/>
            <person name="Fu W.Y."/>
            <person name="Jin J."/>
            <person name="Li X.W."/>
            <person name="Jiao Y."/>
            <person name="Zhou C.C."/>
            <person name="Tu T."/>
            <person name="Chai C.Y."/>
            <person name="Gao J.L."/>
            <person name="Fan L.J."/>
            <person name="van de Weg E."/>
            <person name="Wang J.Y."/>
            <person name="Gao Z.S."/>
        </authorList>
    </citation>
    <scope>NUCLEOTIDE SEQUENCE [LARGE SCALE GENOMIC DNA]</scope>
    <source>
        <tissue evidence="1">Leaves</tissue>
    </source>
</reference>
<gene>
    <name evidence="1" type="ORF">CJ030_MR4G003059</name>
</gene>
<keyword evidence="2" id="KW-1185">Reference proteome</keyword>
<comment type="caution">
    <text evidence="1">The sequence shown here is derived from an EMBL/GenBank/DDBJ whole genome shotgun (WGS) entry which is preliminary data.</text>
</comment>
<dbReference type="AlphaFoldDB" id="A0A6A1VU64"/>
<sequence>MAGLSCFLGAEDDRQLTWGRAEERRLERWLWPWGRLICACVNGGDSPRPLHSSWLRQPPVLHEKRLLGEGAASSGPDTSRPVLGRGWEGIMGEALQLEAAALEDGVICFRLDGWPDREATAVNQG</sequence>
<dbReference type="EMBL" id="RXIC02000022">
    <property type="protein sequence ID" value="KAB1216313.1"/>
    <property type="molecule type" value="Genomic_DNA"/>
</dbReference>
<dbReference type="Proteomes" id="UP000516437">
    <property type="component" value="Chromosome 4"/>
</dbReference>